<dbReference type="Proteomes" id="UP001523550">
    <property type="component" value="Unassembled WGS sequence"/>
</dbReference>
<dbReference type="GO" id="GO:0004366">
    <property type="term" value="F:glycerol-3-phosphate O-acyltransferase activity"/>
    <property type="evidence" value="ECO:0007669"/>
    <property type="project" value="UniProtKB-EC"/>
</dbReference>
<evidence type="ECO:0000256" key="2">
    <source>
        <dbReference type="ARBA" id="ARBA00022516"/>
    </source>
</evidence>
<comment type="subunit">
    <text evidence="10">Probably interacts with PlsX.</text>
</comment>
<proteinExistence type="inferred from homology"/>
<keyword evidence="11" id="KW-0012">Acyltransferase</keyword>
<keyword evidence="5 10" id="KW-1133">Transmembrane helix</keyword>
<dbReference type="PANTHER" id="PTHR30309">
    <property type="entry name" value="INNER MEMBRANE PROTEIN YGIH"/>
    <property type="match status" value="1"/>
</dbReference>
<keyword evidence="12" id="KW-1185">Reference proteome</keyword>
<protein>
    <recommendedName>
        <fullName evidence="10">Glycerol-3-phosphate acyltransferase</fullName>
    </recommendedName>
    <alternativeName>
        <fullName evidence="10">Acyl-PO4 G3P acyltransferase</fullName>
    </alternativeName>
    <alternativeName>
        <fullName evidence="10">Acyl-phosphate--glycerol-3-phosphate acyltransferase</fullName>
    </alternativeName>
    <alternativeName>
        <fullName evidence="10">G3P acyltransferase</fullName>
        <shortName evidence="10">GPAT</shortName>
        <ecNumber evidence="10">2.3.1.275</ecNumber>
    </alternativeName>
    <alternativeName>
        <fullName evidence="10">Lysophosphatidic acid synthase</fullName>
        <shortName evidence="10">LPA synthase</shortName>
    </alternativeName>
</protein>
<evidence type="ECO:0000256" key="10">
    <source>
        <dbReference type="HAMAP-Rule" id="MF_01043"/>
    </source>
</evidence>
<evidence type="ECO:0000256" key="3">
    <source>
        <dbReference type="ARBA" id="ARBA00022679"/>
    </source>
</evidence>
<organism evidence="11 12">
    <name type="scientific">Natronospira proteinivora</name>
    <dbReference type="NCBI Taxonomy" id="1807133"/>
    <lineage>
        <taxon>Bacteria</taxon>
        <taxon>Pseudomonadati</taxon>
        <taxon>Pseudomonadota</taxon>
        <taxon>Gammaproteobacteria</taxon>
        <taxon>Natronospirales</taxon>
        <taxon>Natronospiraceae</taxon>
        <taxon>Natronospira</taxon>
    </lineage>
</organism>
<dbReference type="NCBIfam" id="TIGR00023">
    <property type="entry name" value="glycerol-3-phosphate 1-O-acyltransferase PlsY"/>
    <property type="match status" value="1"/>
</dbReference>
<dbReference type="EMBL" id="JALJYF010000002">
    <property type="protein sequence ID" value="MCP1728498.1"/>
    <property type="molecule type" value="Genomic_DNA"/>
</dbReference>
<keyword evidence="3 10" id="KW-0808">Transferase</keyword>
<feature type="transmembrane region" description="Helical" evidence="10">
    <location>
        <begin position="172"/>
        <end position="189"/>
    </location>
</feature>
<evidence type="ECO:0000256" key="5">
    <source>
        <dbReference type="ARBA" id="ARBA00022989"/>
    </source>
</evidence>
<keyword evidence="7 10" id="KW-0472">Membrane</keyword>
<dbReference type="PANTHER" id="PTHR30309:SF0">
    <property type="entry name" value="GLYCEROL-3-PHOSPHATE ACYLTRANSFERASE-RELATED"/>
    <property type="match status" value="1"/>
</dbReference>
<evidence type="ECO:0000256" key="1">
    <source>
        <dbReference type="ARBA" id="ARBA00022475"/>
    </source>
</evidence>
<dbReference type="Pfam" id="PF02660">
    <property type="entry name" value="G3P_acyltransf"/>
    <property type="match status" value="1"/>
</dbReference>
<feature type="transmembrane region" description="Helical" evidence="10">
    <location>
        <begin position="119"/>
        <end position="141"/>
    </location>
</feature>
<accession>A0ABT1GE23</accession>
<name>A0ABT1GE23_9GAMM</name>
<evidence type="ECO:0000313" key="11">
    <source>
        <dbReference type="EMBL" id="MCP1728498.1"/>
    </source>
</evidence>
<comment type="function">
    <text evidence="10">Catalyzes the transfer of an acyl group from acyl-phosphate (acyl-PO(4)) to glycerol-3-phosphate (G3P) to form lysophosphatidic acid (LPA). This enzyme utilizes acyl-phosphate as fatty acyl donor, but not acyl-CoA or acyl-ACP.</text>
</comment>
<dbReference type="InterPro" id="IPR003811">
    <property type="entry name" value="G3P_acylTferase_PlsY"/>
</dbReference>
<dbReference type="HAMAP" id="MF_01043">
    <property type="entry name" value="PlsY"/>
    <property type="match status" value="1"/>
</dbReference>
<evidence type="ECO:0000256" key="8">
    <source>
        <dbReference type="ARBA" id="ARBA00023209"/>
    </source>
</evidence>
<sequence>MLELALKVLLAYLLGSMMGGLLLRPVVGGADIRREGSGNAGATNALRTRGKGFAAAVAVVDVLKGVAAVTLVPWLPLPGVEAGAVAGEWLMALCGVAVVFGHIWPIWHGFRGGKGAATLVGVMVVVAPVALLPILGVWVLVLVLSGYVGLATVLAAAMGPVYALATGHAVESMLFTFTLAMFLTVVYTHRGNLTRLVRGEEHRFDRVMVLRRRND</sequence>
<evidence type="ECO:0000256" key="9">
    <source>
        <dbReference type="ARBA" id="ARBA00023264"/>
    </source>
</evidence>
<evidence type="ECO:0000256" key="4">
    <source>
        <dbReference type="ARBA" id="ARBA00022692"/>
    </source>
</evidence>
<dbReference type="RefSeq" id="WP_253450771.1">
    <property type="nucleotide sequence ID" value="NZ_JALJYF010000002.1"/>
</dbReference>
<gene>
    <name evidence="10" type="primary">plsY</name>
    <name evidence="11" type="ORF">J2T60_002498</name>
</gene>
<comment type="similarity">
    <text evidence="10">Belongs to the PlsY family.</text>
</comment>
<keyword evidence="1 10" id="KW-1003">Cell membrane</keyword>
<evidence type="ECO:0000313" key="12">
    <source>
        <dbReference type="Proteomes" id="UP001523550"/>
    </source>
</evidence>
<keyword evidence="2 10" id="KW-0444">Lipid biosynthesis</keyword>
<feature type="transmembrane region" description="Helical" evidence="10">
    <location>
        <begin position="6"/>
        <end position="27"/>
    </location>
</feature>
<comment type="pathway">
    <text evidence="10">Lipid metabolism; phospholipid metabolism.</text>
</comment>
<comment type="caution">
    <text evidence="11">The sequence shown here is derived from an EMBL/GenBank/DDBJ whole genome shotgun (WGS) entry which is preliminary data.</text>
</comment>
<comment type="catalytic activity">
    <reaction evidence="10">
        <text>an acyl phosphate + sn-glycerol 3-phosphate = a 1-acyl-sn-glycero-3-phosphate + phosphate</text>
        <dbReference type="Rhea" id="RHEA:34075"/>
        <dbReference type="ChEBI" id="CHEBI:43474"/>
        <dbReference type="ChEBI" id="CHEBI:57597"/>
        <dbReference type="ChEBI" id="CHEBI:57970"/>
        <dbReference type="ChEBI" id="CHEBI:59918"/>
        <dbReference type="EC" id="2.3.1.275"/>
    </reaction>
</comment>
<keyword evidence="8 10" id="KW-0594">Phospholipid biosynthesis</keyword>
<dbReference type="SMART" id="SM01207">
    <property type="entry name" value="G3P_acyltransf"/>
    <property type="match status" value="1"/>
</dbReference>
<evidence type="ECO:0000256" key="7">
    <source>
        <dbReference type="ARBA" id="ARBA00023136"/>
    </source>
</evidence>
<keyword evidence="9 10" id="KW-1208">Phospholipid metabolism</keyword>
<reference evidence="11 12" key="1">
    <citation type="submission" date="2022-03" db="EMBL/GenBank/DDBJ databases">
        <title>Genomic Encyclopedia of Type Strains, Phase III (KMG-III): the genomes of soil and plant-associated and newly described type strains.</title>
        <authorList>
            <person name="Whitman W."/>
        </authorList>
    </citation>
    <scope>NUCLEOTIDE SEQUENCE [LARGE SCALE GENOMIC DNA]</scope>
    <source>
        <strain evidence="11 12">BSker1</strain>
    </source>
</reference>
<dbReference type="EC" id="2.3.1.275" evidence="10"/>
<evidence type="ECO:0000256" key="6">
    <source>
        <dbReference type="ARBA" id="ARBA00023098"/>
    </source>
</evidence>
<feature type="transmembrane region" description="Helical" evidence="10">
    <location>
        <begin position="89"/>
        <end position="107"/>
    </location>
</feature>
<keyword evidence="6 10" id="KW-0443">Lipid metabolism</keyword>
<feature type="transmembrane region" description="Helical" evidence="10">
    <location>
        <begin position="53"/>
        <end position="77"/>
    </location>
</feature>
<keyword evidence="4 10" id="KW-0812">Transmembrane</keyword>
<comment type="subcellular location">
    <subcellularLocation>
        <location evidence="10">Cell membrane</location>
        <topology evidence="10">Multi-pass membrane protein</topology>
    </subcellularLocation>
</comment>